<protein>
    <submittedName>
        <fullName evidence="1">Uncharacterized protein</fullName>
    </submittedName>
</protein>
<reference evidence="1 2" key="1">
    <citation type="submission" date="2015-11" db="EMBL/GenBank/DDBJ databases">
        <title>Exploring the genomic traits of fungus-feeding bacterial genus Collimonas.</title>
        <authorList>
            <person name="Song C."/>
            <person name="Schmidt R."/>
            <person name="de Jager V."/>
            <person name="Krzyzanowska D."/>
            <person name="Jongedijk E."/>
            <person name="Cankar K."/>
            <person name="Beekwilder J."/>
            <person name="van Veen A."/>
            <person name="de Boer W."/>
            <person name="van Veen J.A."/>
            <person name="Garbeva P."/>
        </authorList>
    </citation>
    <scope>NUCLEOTIDE SEQUENCE [LARGE SCALE GENOMIC DNA]</scope>
    <source>
        <strain evidence="1 2">Ter91</strain>
    </source>
</reference>
<sequence>MIADKIIVSFCDISRDSSAGVAQLVEQFIRNEEVGGSTPLSGTTRYFWKSS</sequence>
<dbReference type="AlphaFoldDB" id="A0A127Q8Z1"/>
<accession>A0A127Q8Z1</accession>
<name>A0A127Q8Z1_9BURK</name>
<gene>
    <name evidence="1" type="ORF">CPter91_4005</name>
</gene>
<organism evidence="1 2">
    <name type="scientific">Collimonas pratensis</name>
    <dbReference type="NCBI Taxonomy" id="279113"/>
    <lineage>
        <taxon>Bacteria</taxon>
        <taxon>Pseudomonadati</taxon>
        <taxon>Pseudomonadota</taxon>
        <taxon>Betaproteobacteria</taxon>
        <taxon>Burkholderiales</taxon>
        <taxon>Oxalobacteraceae</taxon>
        <taxon>Collimonas</taxon>
    </lineage>
</organism>
<dbReference type="KEGG" id="cpra:CPter91_4005"/>
<dbReference type="Proteomes" id="UP000074561">
    <property type="component" value="Chromosome"/>
</dbReference>
<dbReference type="AntiFam" id="ANF00010">
    <property type="entry name" value="tRNA translation"/>
</dbReference>
<dbReference type="STRING" id="279113.CPter91_4005"/>
<dbReference type="EMBL" id="CP013234">
    <property type="protein sequence ID" value="AMP06325.1"/>
    <property type="molecule type" value="Genomic_DNA"/>
</dbReference>
<evidence type="ECO:0000313" key="2">
    <source>
        <dbReference type="Proteomes" id="UP000074561"/>
    </source>
</evidence>
<proteinExistence type="predicted"/>
<evidence type="ECO:0000313" key="1">
    <source>
        <dbReference type="EMBL" id="AMP06325.1"/>
    </source>
</evidence>